<accession>A0ABN7WBE1</accession>
<feature type="region of interest" description="Disordered" evidence="1">
    <location>
        <begin position="310"/>
        <end position="329"/>
    </location>
</feature>
<name>A0ABN7WBE1_GIGMA</name>
<dbReference type="Proteomes" id="UP000789901">
    <property type="component" value="Unassembled WGS sequence"/>
</dbReference>
<proteinExistence type="predicted"/>
<feature type="compositionally biased region" description="Basic and acidic residues" evidence="1">
    <location>
        <begin position="152"/>
        <end position="165"/>
    </location>
</feature>
<feature type="non-terminal residue" evidence="2">
    <location>
        <position position="1"/>
    </location>
</feature>
<keyword evidence="3" id="KW-1185">Reference proteome</keyword>
<evidence type="ECO:0000313" key="3">
    <source>
        <dbReference type="Proteomes" id="UP000789901"/>
    </source>
</evidence>
<protein>
    <submittedName>
        <fullName evidence="2">43578_t:CDS:1</fullName>
    </submittedName>
</protein>
<evidence type="ECO:0000256" key="1">
    <source>
        <dbReference type="SAM" id="MobiDB-lite"/>
    </source>
</evidence>
<comment type="caution">
    <text evidence="2">The sequence shown here is derived from an EMBL/GenBank/DDBJ whole genome shotgun (WGS) entry which is preliminary data.</text>
</comment>
<reference evidence="2 3" key="1">
    <citation type="submission" date="2021-06" db="EMBL/GenBank/DDBJ databases">
        <authorList>
            <person name="Kallberg Y."/>
            <person name="Tangrot J."/>
            <person name="Rosling A."/>
        </authorList>
    </citation>
    <scope>NUCLEOTIDE SEQUENCE [LARGE SCALE GENOMIC DNA]</scope>
    <source>
        <strain evidence="2 3">120-4 pot B 10/14</strain>
    </source>
</reference>
<feature type="compositionally biased region" description="Basic and acidic residues" evidence="1">
    <location>
        <begin position="310"/>
        <end position="319"/>
    </location>
</feature>
<gene>
    <name evidence="2" type="ORF">GMARGA_LOCUS28938</name>
</gene>
<organism evidence="2 3">
    <name type="scientific">Gigaspora margarita</name>
    <dbReference type="NCBI Taxonomy" id="4874"/>
    <lineage>
        <taxon>Eukaryota</taxon>
        <taxon>Fungi</taxon>
        <taxon>Fungi incertae sedis</taxon>
        <taxon>Mucoromycota</taxon>
        <taxon>Glomeromycotina</taxon>
        <taxon>Glomeromycetes</taxon>
        <taxon>Diversisporales</taxon>
        <taxon>Gigasporaceae</taxon>
        <taxon>Gigaspora</taxon>
    </lineage>
</organism>
<evidence type="ECO:0000313" key="2">
    <source>
        <dbReference type="EMBL" id="CAG8825799.1"/>
    </source>
</evidence>
<sequence>EGYPVEPPKKRTSINEVPDNYYVSENPEELILNHEYVLETDLNHLIDGYLKFLDDLIPKSRKGQKAKEENEKDKTSRYYQKSAKFKQYKTHAFKNGSRNSDRVESTVNDTNTELPESKFDDLVLDLIDDYLVEEPLVKGEKEVIPESSKASGLEKENEYRNRSSKIELNDADRAEVNSEKTKSIEVVIESQTLPYDQRPVETVEDSHMSGTIEPGFEQRARINDDESIKITDQDRKILKEDKPKPVLYEKDSDRHNLFERINFLIKDLDEDKKNEPKEKRNNCHLTNFEKSLDGLDKILEVESMNRRALVNKENKKKTANENSSQSYLSKNKKETLADLKSNSNEECEWYLKHIKEEKTIFEFNVNPIEDECSKMKNFEGLKDNHPENYGMKFAEETLKPVLKDKIKNDFVSRDQIKRISLEKNVGISLETNVIVAECAG</sequence>
<feature type="region of interest" description="Disordered" evidence="1">
    <location>
        <begin position="143"/>
        <end position="165"/>
    </location>
</feature>
<dbReference type="EMBL" id="CAJVQB010037998">
    <property type="protein sequence ID" value="CAG8825799.1"/>
    <property type="molecule type" value="Genomic_DNA"/>
</dbReference>